<dbReference type="OrthoDB" id="2405944at2759"/>
<dbReference type="PANTHER" id="PTHR48312:SF1">
    <property type="entry name" value="SULFOTRANSFERASE"/>
    <property type="match status" value="1"/>
</dbReference>
<dbReference type="SUPFAM" id="SSF52540">
    <property type="entry name" value="P-loop containing nucleoside triphosphate hydrolases"/>
    <property type="match status" value="1"/>
</dbReference>
<dbReference type="GO" id="GO:0008146">
    <property type="term" value="F:sulfotransferase activity"/>
    <property type="evidence" value="ECO:0007669"/>
    <property type="project" value="InterPro"/>
</dbReference>
<accession>A0A7M7HHW8</accession>
<dbReference type="Gene3D" id="3.40.50.300">
    <property type="entry name" value="P-loop containing nucleotide triphosphate hydrolases"/>
    <property type="match status" value="1"/>
</dbReference>
<evidence type="ECO:0000313" key="3">
    <source>
        <dbReference type="Proteomes" id="UP000007110"/>
    </source>
</evidence>
<reference evidence="3" key="1">
    <citation type="submission" date="2015-02" db="EMBL/GenBank/DDBJ databases">
        <title>Genome sequencing for Strongylocentrotus purpuratus.</title>
        <authorList>
            <person name="Murali S."/>
            <person name="Liu Y."/>
            <person name="Vee V."/>
            <person name="English A."/>
            <person name="Wang M."/>
            <person name="Skinner E."/>
            <person name="Han Y."/>
            <person name="Muzny D.M."/>
            <person name="Worley K.C."/>
            <person name="Gibbs R.A."/>
        </authorList>
    </citation>
    <scope>NUCLEOTIDE SEQUENCE</scope>
</reference>
<dbReference type="Pfam" id="PF00685">
    <property type="entry name" value="Sulfotransfer_1"/>
    <property type="match status" value="1"/>
</dbReference>
<dbReference type="InterPro" id="IPR000863">
    <property type="entry name" value="Sulfotransferase_dom"/>
</dbReference>
<reference evidence="2" key="2">
    <citation type="submission" date="2021-01" db="UniProtKB">
        <authorList>
            <consortium name="EnsemblMetazoa"/>
        </authorList>
    </citation>
    <scope>IDENTIFICATION</scope>
</reference>
<name>A0A7M7HHW8_STRPU</name>
<evidence type="ECO:0000313" key="2">
    <source>
        <dbReference type="EnsemblMetazoa" id="XP_011670284"/>
    </source>
</evidence>
<protein>
    <recommendedName>
        <fullName evidence="1">Sulfotransferase domain-containing protein</fullName>
    </recommendedName>
</protein>
<dbReference type="AlphaFoldDB" id="A0A7M7HHW8"/>
<dbReference type="GeneID" id="105441122"/>
<dbReference type="InParanoid" id="A0A7M7HHW8"/>
<dbReference type="PANTHER" id="PTHR48312">
    <property type="match status" value="1"/>
</dbReference>
<feature type="domain" description="Sulfotransferase" evidence="1">
    <location>
        <begin position="38"/>
        <end position="166"/>
    </location>
</feature>
<dbReference type="OMA" id="IAHPEAC"/>
<dbReference type="Proteomes" id="UP000007110">
    <property type="component" value="Unassembled WGS sequence"/>
</dbReference>
<dbReference type="InterPro" id="IPR027417">
    <property type="entry name" value="P-loop_NTPase"/>
</dbReference>
<proteinExistence type="predicted"/>
<dbReference type="KEGG" id="spu:105441122"/>
<dbReference type="EnsemblMetazoa" id="XM_011671982">
    <property type="protein sequence ID" value="XP_011670284"/>
    <property type="gene ID" value="LOC105441122"/>
</dbReference>
<organism evidence="2 3">
    <name type="scientific">Strongylocentrotus purpuratus</name>
    <name type="common">Purple sea urchin</name>
    <dbReference type="NCBI Taxonomy" id="7668"/>
    <lineage>
        <taxon>Eukaryota</taxon>
        <taxon>Metazoa</taxon>
        <taxon>Echinodermata</taxon>
        <taxon>Eleutherozoa</taxon>
        <taxon>Echinozoa</taxon>
        <taxon>Echinoidea</taxon>
        <taxon>Euechinoidea</taxon>
        <taxon>Echinacea</taxon>
        <taxon>Camarodonta</taxon>
        <taxon>Echinidea</taxon>
        <taxon>Strongylocentrotidae</taxon>
        <taxon>Strongylocentrotus</taxon>
    </lineage>
</organism>
<sequence>MSYPEIKKCLDTASSRLVIVKDFGVAVDGFYQYLPSVESGYKYIFLIRDPLLVAMSYRRSVVAFNKKHHGLVDDSTFDLSAEKFYPGGGEAFRRLHEFWLYVRANIDPNPLIIETDDLIAHPEACVRKICEASGLEYRDALLKWEPATSSKDWMKFANTSMGGLVRSGFLSDFHTGAMKSTGFTPSASRRKPDESEMTPDVLGIVEKGMKYYKEMYEHRFIPDV</sequence>
<dbReference type="RefSeq" id="XP_011670284.2">
    <property type="nucleotide sequence ID" value="XM_011671982.2"/>
</dbReference>
<keyword evidence="3" id="KW-1185">Reference proteome</keyword>
<evidence type="ECO:0000259" key="1">
    <source>
        <dbReference type="Pfam" id="PF00685"/>
    </source>
</evidence>